<evidence type="ECO:0000313" key="1">
    <source>
        <dbReference type="EMBL" id="EQC33884.1"/>
    </source>
</evidence>
<protein>
    <recommendedName>
        <fullName evidence="3">Ankyrin repeat protein</fullName>
    </recommendedName>
</protein>
<name>T0Q7N1_SAPDV</name>
<keyword evidence="2" id="KW-1185">Reference proteome</keyword>
<evidence type="ECO:0008006" key="3">
    <source>
        <dbReference type="Google" id="ProtNLM"/>
    </source>
</evidence>
<accession>T0Q7N1</accession>
<dbReference type="InParanoid" id="T0Q7N1"/>
<dbReference type="AlphaFoldDB" id="T0Q7N1"/>
<dbReference type="Proteomes" id="UP000030762">
    <property type="component" value="Unassembled WGS sequence"/>
</dbReference>
<dbReference type="EMBL" id="JH767157">
    <property type="protein sequence ID" value="EQC33884.1"/>
    <property type="molecule type" value="Genomic_DNA"/>
</dbReference>
<proteinExistence type="predicted"/>
<reference evidence="1 2" key="1">
    <citation type="submission" date="2012-04" db="EMBL/GenBank/DDBJ databases">
        <title>The Genome Sequence of Saprolegnia declina VS20.</title>
        <authorList>
            <consortium name="The Broad Institute Genome Sequencing Platform"/>
            <person name="Russ C."/>
            <person name="Nusbaum C."/>
            <person name="Tyler B."/>
            <person name="van West P."/>
            <person name="Dieguez-Uribeondo J."/>
            <person name="de Bruijn I."/>
            <person name="Tripathy S."/>
            <person name="Jiang R."/>
            <person name="Young S.K."/>
            <person name="Zeng Q."/>
            <person name="Gargeya S."/>
            <person name="Fitzgerald M."/>
            <person name="Haas B."/>
            <person name="Abouelleil A."/>
            <person name="Alvarado L."/>
            <person name="Arachchi H.M."/>
            <person name="Berlin A."/>
            <person name="Chapman S.B."/>
            <person name="Goldberg J."/>
            <person name="Griggs A."/>
            <person name="Gujja S."/>
            <person name="Hansen M."/>
            <person name="Howarth C."/>
            <person name="Imamovic A."/>
            <person name="Larimer J."/>
            <person name="McCowen C."/>
            <person name="Montmayeur A."/>
            <person name="Murphy C."/>
            <person name="Neiman D."/>
            <person name="Pearson M."/>
            <person name="Priest M."/>
            <person name="Roberts A."/>
            <person name="Saif S."/>
            <person name="Shea T."/>
            <person name="Sisk P."/>
            <person name="Sykes S."/>
            <person name="Wortman J."/>
            <person name="Nusbaum C."/>
            <person name="Birren B."/>
        </authorList>
    </citation>
    <scope>NUCLEOTIDE SEQUENCE [LARGE SCALE GENOMIC DNA]</scope>
    <source>
        <strain evidence="1 2">VS20</strain>
    </source>
</reference>
<dbReference type="SUPFAM" id="SSF48403">
    <property type="entry name" value="Ankyrin repeat"/>
    <property type="match status" value="1"/>
</dbReference>
<dbReference type="RefSeq" id="XP_008612679.1">
    <property type="nucleotide sequence ID" value="XM_008614457.1"/>
</dbReference>
<evidence type="ECO:0000313" key="2">
    <source>
        <dbReference type="Proteomes" id="UP000030762"/>
    </source>
</evidence>
<dbReference type="VEuPathDB" id="FungiDB:SDRG_08565"/>
<gene>
    <name evidence="1" type="ORF">SDRG_08565</name>
</gene>
<sequence>MAATFTSVVLGQPELAAIIFGYQAGVSEDVRPAFIACKQLLEFDSSSSMYWQDESFRETFAPNAVWSHDHEMFFCYQYALRRNEIDARLPLHLAITEGFTHLTKRILGCRPDLASEDAIILAFLNDHVEIAEVLLDARATKVPELYRRGVIQSDKTGDLSLLNSAHIEY</sequence>
<dbReference type="GeneID" id="19949292"/>
<dbReference type="OMA" id="ITEGFTH"/>
<dbReference type="InterPro" id="IPR036770">
    <property type="entry name" value="Ankyrin_rpt-contain_sf"/>
</dbReference>
<organism evidence="1 2">
    <name type="scientific">Saprolegnia diclina (strain VS20)</name>
    <dbReference type="NCBI Taxonomy" id="1156394"/>
    <lineage>
        <taxon>Eukaryota</taxon>
        <taxon>Sar</taxon>
        <taxon>Stramenopiles</taxon>
        <taxon>Oomycota</taxon>
        <taxon>Saprolegniomycetes</taxon>
        <taxon>Saprolegniales</taxon>
        <taxon>Saprolegniaceae</taxon>
        <taxon>Saprolegnia</taxon>
    </lineage>
</organism>